<name>A0A0K1PVQ3_9BACT</name>
<dbReference type="PANTHER" id="PTHR14614">
    <property type="entry name" value="HEPATOCELLULAR CARCINOMA-ASSOCIATED ANTIGEN"/>
    <property type="match status" value="1"/>
</dbReference>
<evidence type="ECO:0008006" key="3">
    <source>
        <dbReference type="Google" id="ProtNLM"/>
    </source>
</evidence>
<dbReference type="Gene3D" id="3.40.50.150">
    <property type="entry name" value="Vaccinia Virus protein VP39"/>
    <property type="match status" value="1"/>
</dbReference>
<dbReference type="InterPro" id="IPR019410">
    <property type="entry name" value="Methyltransf_16"/>
</dbReference>
<dbReference type="SUPFAM" id="SSF53335">
    <property type="entry name" value="S-adenosyl-L-methionine-dependent methyltransferases"/>
    <property type="match status" value="1"/>
</dbReference>
<proteinExistence type="predicted"/>
<evidence type="ECO:0000313" key="2">
    <source>
        <dbReference type="Proteomes" id="UP000064967"/>
    </source>
</evidence>
<dbReference type="Proteomes" id="UP000064967">
    <property type="component" value="Chromosome"/>
</dbReference>
<dbReference type="OrthoDB" id="264333at2"/>
<gene>
    <name evidence="1" type="ORF">AKJ09_04274</name>
</gene>
<dbReference type="RefSeq" id="WP_146648717.1">
    <property type="nucleotide sequence ID" value="NZ_CP012333.1"/>
</dbReference>
<dbReference type="KEGG" id="llu:AKJ09_04274"/>
<dbReference type="CDD" id="cd02440">
    <property type="entry name" value="AdoMet_MTases"/>
    <property type="match status" value="1"/>
</dbReference>
<dbReference type="Pfam" id="PF10294">
    <property type="entry name" value="Methyltransf_16"/>
    <property type="match status" value="1"/>
</dbReference>
<dbReference type="PANTHER" id="PTHR14614:SF132">
    <property type="entry name" value="PROTEIN-LYSINE METHYLTRANSFERASE C42C1.13"/>
    <property type="match status" value="1"/>
</dbReference>
<keyword evidence="2" id="KW-1185">Reference proteome</keyword>
<evidence type="ECO:0000313" key="1">
    <source>
        <dbReference type="EMBL" id="AKU97610.1"/>
    </source>
</evidence>
<dbReference type="EMBL" id="CP012333">
    <property type="protein sequence ID" value="AKU97610.1"/>
    <property type="molecule type" value="Genomic_DNA"/>
</dbReference>
<dbReference type="AlphaFoldDB" id="A0A0K1PVQ3"/>
<organism evidence="1 2">
    <name type="scientific">Labilithrix luteola</name>
    <dbReference type="NCBI Taxonomy" id="1391654"/>
    <lineage>
        <taxon>Bacteria</taxon>
        <taxon>Pseudomonadati</taxon>
        <taxon>Myxococcota</taxon>
        <taxon>Polyangia</taxon>
        <taxon>Polyangiales</taxon>
        <taxon>Labilitrichaceae</taxon>
        <taxon>Labilithrix</taxon>
    </lineage>
</organism>
<reference evidence="1 2" key="1">
    <citation type="submission" date="2015-08" db="EMBL/GenBank/DDBJ databases">
        <authorList>
            <person name="Babu N.S."/>
            <person name="Beckwith C.J."/>
            <person name="Beseler K.G."/>
            <person name="Brison A."/>
            <person name="Carone J.V."/>
            <person name="Caskin T.P."/>
            <person name="Diamond M."/>
            <person name="Durham M.E."/>
            <person name="Foxe J.M."/>
            <person name="Go M."/>
            <person name="Henderson B.A."/>
            <person name="Jones I.B."/>
            <person name="McGettigan J.A."/>
            <person name="Micheletti S.J."/>
            <person name="Nasrallah M.E."/>
            <person name="Ortiz D."/>
            <person name="Piller C.R."/>
            <person name="Privatt S.R."/>
            <person name="Schneider S.L."/>
            <person name="Sharp S."/>
            <person name="Smith T.C."/>
            <person name="Stanton J.D."/>
            <person name="Ullery H.E."/>
            <person name="Wilson R.J."/>
            <person name="Serrano M.G."/>
            <person name="Buck G."/>
            <person name="Lee V."/>
            <person name="Wang Y."/>
            <person name="Carvalho R."/>
            <person name="Voegtly L."/>
            <person name="Shi R."/>
            <person name="Duckworth R."/>
            <person name="Johnson A."/>
            <person name="Loviza R."/>
            <person name="Walstead R."/>
            <person name="Shah Z."/>
            <person name="Kiflezghi M."/>
            <person name="Wade K."/>
            <person name="Ball S.L."/>
            <person name="Bradley K.W."/>
            <person name="Asai D.J."/>
            <person name="Bowman C.A."/>
            <person name="Russell D.A."/>
            <person name="Pope W.H."/>
            <person name="Jacobs-Sera D."/>
            <person name="Hendrix R.W."/>
            <person name="Hatfull G.F."/>
        </authorList>
    </citation>
    <scope>NUCLEOTIDE SEQUENCE [LARGE SCALE GENOMIC DNA]</scope>
    <source>
        <strain evidence="1 2">DSM 27648</strain>
    </source>
</reference>
<accession>A0A0K1PVQ3</accession>
<dbReference type="InterPro" id="IPR029063">
    <property type="entry name" value="SAM-dependent_MTases_sf"/>
</dbReference>
<sequence>MTSSTDSQVLKTTVGDLPLEEVDLLVDGHSWKILHTGAIVSHDDEQRFLGADTRLPYGIVLWPSAIALAHEIATRSLAGKHVLELGAGTGLPGIVAASLGARVVQTDIHEVALFLSKKNAERNRVTTIEHRAADWTQWDDHTRYDCILGSDLLYGETLHPHLRKIFETNLAPGGTVLLSDPFRRPSLRLLEAMEAEGWRVTMSKWTVGITPPPRAVGVFELVRA</sequence>
<dbReference type="STRING" id="1391654.AKJ09_04274"/>
<protein>
    <recommendedName>
        <fullName evidence="3">SAM-dependent methyltransferase</fullName>
    </recommendedName>
</protein>